<reference evidence="5" key="1">
    <citation type="journal article" date="2018" name="Nat. Microbiol.">
        <title>Leveraging single-cell genomics to expand the fungal tree of life.</title>
        <authorList>
            <person name="Ahrendt S.R."/>
            <person name="Quandt C.A."/>
            <person name="Ciobanu D."/>
            <person name="Clum A."/>
            <person name="Salamov A."/>
            <person name="Andreopoulos B."/>
            <person name="Cheng J.F."/>
            <person name="Woyke T."/>
            <person name="Pelin A."/>
            <person name="Henrissat B."/>
            <person name="Reynolds N.K."/>
            <person name="Benny G.L."/>
            <person name="Smith M.E."/>
            <person name="James T.Y."/>
            <person name="Grigoriev I.V."/>
        </authorList>
    </citation>
    <scope>NUCLEOTIDE SEQUENCE [LARGE SCALE GENOMIC DNA]</scope>
    <source>
        <strain evidence="5">CSF55</strain>
    </source>
</reference>
<protein>
    <recommendedName>
        <fullName evidence="3">C2H2-type domain-containing protein</fullName>
    </recommendedName>
</protein>
<feature type="domain" description="C2H2-type" evidence="3">
    <location>
        <begin position="56"/>
        <end position="87"/>
    </location>
</feature>
<dbReference type="Pfam" id="PF17017">
    <property type="entry name" value="zf-C2H2_aberr"/>
    <property type="match status" value="1"/>
</dbReference>
<feature type="signal peptide" evidence="2">
    <location>
        <begin position="1"/>
        <end position="15"/>
    </location>
</feature>
<dbReference type="GO" id="GO:0008270">
    <property type="term" value="F:zinc ion binding"/>
    <property type="evidence" value="ECO:0007669"/>
    <property type="project" value="UniProtKB-KW"/>
</dbReference>
<keyword evidence="1" id="KW-0862">Zinc</keyword>
<dbReference type="PROSITE" id="PS00028">
    <property type="entry name" value="ZINC_FINGER_C2H2_1"/>
    <property type="match status" value="1"/>
</dbReference>
<dbReference type="InterPro" id="IPR031514">
    <property type="entry name" value="Zf-C2H2_aberr"/>
</dbReference>
<organism evidence="4 5">
    <name type="scientific">Rozella allomycis (strain CSF55)</name>
    <dbReference type="NCBI Taxonomy" id="988480"/>
    <lineage>
        <taxon>Eukaryota</taxon>
        <taxon>Fungi</taxon>
        <taxon>Fungi incertae sedis</taxon>
        <taxon>Cryptomycota</taxon>
        <taxon>Cryptomycota incertae sedis</taxon>
        <taxon>Rozella</taxon>
    </lineage>
</organism>
<dbReference type="AlphaFoldDB" id="A0A4P9YIS8"/>
<evidence type="ECO:0000259" key="3">
    <source>
        <dbReference type="PROSITE" id="PS50157"/>
    </source>
</evidence>
<dbReference type="Proteomes" id="UP000281549">
    <property type="component" value="Unassembled WGS sequence"/>
</dbReference>
<gene>
    <name evidence="4" type="ORF">ROZALSC1DRAFT_29378</name>
</gene>
<feature type="chain" id="PRO_5020895178" description="C2H2-type domain-containing protein" evidence="2">
    <location>
        <begin position="16"/>
        <end position="380"/>
    </location>
</feature>
<accession>A0A4P9YIS8</accession>
<keyword evidence="1" id="KW-0863">Zinc-finger</keyword>
<keyword evidence="2" id="KW-0732">Signal</keyword>
<evidence type="ECO:0000313" key="4">
    <source>
        <dbReference type="EMBL" id="RKP18972.1"/>
    </source>
</evidence>
<dbReference type="EMBL" id="ML005324">
    <property type="protein sequence ID" value="RKP18972.1"/>
    <property type="molecule type" value="Genomic_DNA"/>
</dbReference>
<evidence type="ECO:0000256" key="1">
    <source>
        <dbReference type="PROSITE-ProRule" id="PRU00042"/>
    </source>
</evidence>
<proteinExistence type="predicted"/>
<sequence>MLLFMIMKSIIVVMKNLTVLMLMSVRSLKDNPALKECLSPVMSKGILQIVKETDKYLCPFPGCSEEFTTISGIKYHVTNYQHSLKKITMAAGKVIAEDVVREIPKVVSLRDFVYAIDIDSFHLLWSACVRNDLCEMEFEIDESNETQKKKKRSDRKPLKDYEIVDLGYLEHENLNYSDFDEIPFDKVLEFALQPLTNNFHVNKDYEIPHLSLQDFKNFTLINTGGAIISTDVLKLGKGNCLSLRDDQVLFAVGGYKDPKTVHTTISILNVSKECILIYSIKKKKIELFKLICYEHESLKDLQLKRIGKDKIGLIGIFGNQIRLAILNLNDERKYLRWPRQHLKINHKFQFHSFDWIPNLSLNNICNSYVAVGTNEGTFTL</sequence>
<keyword evidence="1" id="KW-0479">Metal-binding</keyword>
<evidence type="ECO:0000313" key="5">
    <source>
        <dbReference type="Proteomes" id="UP000281549"/>
    </source>
</evidence>
<dbReference type="PROSITE" id="PS50157">
    <property type="entry name" value="ZINC_FINGER_C2H2_2"/>
    <property type="match status" value="1"/>
</dbReference>
<evidence type="ECO:0000256" key="2">
    <source>
        <dbReference type="SAM" id="SignalP"/>
    </source>
</evidence>
<dbReference type="InterPro" id="IPR013087">
    <property type="entry name" value="Znf_C2H2_type"/>
</dbReference>
<name>A0A4P9YIS8_ROZAC</name>